<protein>
    <submittedName>
        <fullName evidence="1">Uncharacterized protein</fullName>
    </submittedName>
</protein>
<name>A0A5B7CMP0_PORTR</name>
<gene>
    <name evidence="1" type="ORF">E2C01_002952</name>
</gene>
<accession>A0A5B7CMP0</accession>
<reference evidence="1 2" key="1">
    <citation type="submission" date="2019-05" db="EMBL/GenBank/DDBJ databases">
        <title>Another draft genome of Portunus trituberculatus and its Hox gene families provides insights of decapod evolution.</title>
        <authorList>
            <person name="Jeong J.-H."/>
            <person name="Song I."/>
            <person name="Kim S."/>
            <person name="Choi T."/>
            <person name="Kim D."/>
            <person name="Ryu S."/>
            <person name="Kim W."/>
        </authorList>
    </citation>
    <scope>NUCLEOTIDE SEQUENCE [LARGE SCALE GENOMIC DNA]</scope>
    <source>
        <tissue evidence="1">Muscle</tissue>
    </source>
</reference>
<dbReference type="AlphaFoldDB" id="A0A5B7CMP0"/>
<sequence length="137" mass="15231">MYETIQPPVLFVTRNTHIARTFTAVRAPPKELCSFKWRSEGRQTHVGFTPHRPGMAVTLAGGGQLLLCSRCLSLLPPTHHPPTAPIPLATQLFSMPAPASPTRVLPAPVNASAVFRHHIFLKWIYDRTLPIVHSQKQ</sequence>
<comment type="caution">
    <text evidence="1">The sequence shown here is derived from an EMBL/GenBank/DDBJ whole genome shotgun (WGS) entry which is preliminary data.</text>
</comment>
<dbReference type="Proteomes" id="UP000324222">
    <property type="component" value="Unassembled WGS sequence"/>
</dbReference>
<evidence type="ECO:0000313" key="1">
    <source>
        <dbReference type="EMBL" id="MPC10318.1"/>
    </source>
</evidence>
<dbReference type="EMBL" id="VSRR010000111">
    <property type="protein sequence ID" value="MPC10318.1"/>
    <property type="molecule type" value="Genomic_DNA"/>
</dbReference>
<organism evidence="1 2">
    <name type="scientific">Portunus trituberculatus</name>
    <name type="common">Swimming crab</name>
    <name type="synonym">Neptunus trituberculatus</name>
    <dbReference type="NCBI Taxonomy" id="210409"/>
    <lineage>
        <taxon>Eukaryota</taxon>
        <taxon>Metazoa</taxon>
        <taxon>Ecdysozoa</taxon>
        <taxon>Arthropoda</taxon>
        <taxon>Crustacea</taxon>
        <taxon>Multicrustacea</taxon>
        <taxon>Malacostraca</taxon>
        <taxon>Eumalacostraca</taxon>
        <taxon>Eucarida</taxon>
        <taxon>Decapoda</taxon>
        <taxon>Pleocyemata</taxon>
        <taxon>Brachyura</taxon>
        <taxon>Eubrachyura</taxon>
        <taxon>Portunoidea</taxon>
        <taxon>Portunidae</taxon>
        <taxon>Portuninae</taxon>
        <taxon>Portunus</taxon>
    </lineage>
</organism>
<evidence type="ECO:0000313" key="2">
    <source>
        <dbReference type="Proteomes" id="UP000324222"/>
    </source>
</evidence>
<proteinExistence type="predicted"/>
<keyword evidence="2" id="KW-1185">Reference proteome</keyword>